<dbReference type="AlphaFoldDB" id="A0A7I4XRL4"/>
<evidence type="ECO:0000256" key="1">
    <source>
        <dbReference type="SAM" id="SignalP"/>
    </source>
</evidence>
<keyword evidence="3" id="KW-1185">Reference proteome</keyword>
<organism evidence="3 4">
    <name type="scientific">Haemonchus contortus</name>
    <name type="common">Barber pole worm</name>
    <dbReference type="NCBI Taxonomy" id="6289"/>
    <lineage>
        <taxon>Eukaryota</taxon>
        <taxon>Metazoa</taxon>
        <taxon>Ecdysozoa</taxon>
        <taxon>Nematoda</taxon>
        <taxon>Chromadorea</taxon>
        <taxon>Rhabditida</taxon>
        <taxon>Rhabditina</taxon>
        <taxon>Rhabditomorpha</taxon>
        <taxon>Strongyloidea</taxon>
        <taxon>Trichostrongylidae</taxon>
        <taxon>Haemonchus</taxon>
    </lineage>
</organism>
<evidence type="ECO:0000259" key="2">
    <source>
        <dbReference type="Pfam" id="PF00024"/>
    </source>
</evidence>
<accession>A0A7I4XRL4</accession>
<proteinExistence type="predicted"/>
<keyword evidence="1" id="KW-0732">Signal</keyword>
<evidence type="ECO:0000313" key="4">
    <source>
        <dbReference type="WBParaSite" id="HCON_00001590-00001"/>
    </source>
</evidence>
<feature type="chain" id="PRO_5035438347" evidence="1">
    <location>
        <begin position="24"/>
        <end position="122"/>
    </location>
</feature>
<feature type="domain" description="Apple" evidence="2">
    <location>
        <begin position="26"/>
        <end position="84"/>
    </location>
</feature>
<feature type="signal peptide" evidence="1">
    <location>
        <begin position="1"/>
        <end position="23"/>
    </location>
</feature>
<dbReference type="Proteomes" id="UP000025227">
    <property type="component" value="Unplaced"/>
</dbReference>
<sequence>MNLALLPTIVVAFTLLEVTLVKACVFTNYTGDSAPVEQIGNFFTAESIHDCMWHCYNAGECVFLRYRSLNKSCLLYQKSNTVKVFDSRRDHLKTIQLYEFDRQPSKTSVKPSCQLQRLSPTQ</sequence>
<dbReference type="WBParaSite" id="HCON_00001590-00001">
    <property type="protein sequence ID" value="HCON_00001590-00001"/>
    <property type="gene ID" value="HCON_00001590"/>
</dbReference>
<protein>
    <submittedName>
        <fullName evidence="4">Apple domain-containing protein</fullName>
    </submittedName>
</protein>
<reference evidence="4" key="1">
    <citation type="submission" date="2020-12" db="UniProtKB">
        <authorList>
            <consortium name="WormBaseParasite"/>
        </authorList>
    </citation>
    <scope>IDENTIFICATION</scope>
    <source>
        <strain evidence="4">MHco3</strain>
    </source>
</reference>
<dbReference type="InterPro" id="IPR003609">
    <property type="entry name" value="Pan_app"/>
</dbReference>
<dbReference type="Pfam" id="PF00024">
    <property type="entry name" value="PAN_1"/>
    <property type="match status" value="1"/>
</dbReference>
<name>A0A7I4XRL4_HAECO</name>
<evidence type="ECO:0000313" key="3">
    <source>
        <dbReference type="Proteomes" id="UP000025227"/>
    </source>
</evidence>